<dbReference type="PRINTS" id="PR02040">
    <property type="entry name" value="CDK2IP"/>
</dbReference>
<dbReference type="Proteomes" id="UP000695022">
    <property type="component" value="Unplaced"/>
</dbReference>
<reference evidence="2" key="1">
    <citation type="submission" date="2025-08" db="UniProtKB">
        <authorList>
            <consortium name="RefSeq"/>
        </authorList>
    </citation>
    <scope>IDENTIFICATION</scope>
</reference>
<evidence type="ECO:0000313" key="2">
    <source>
        <dbReference type="RefSeq" id="XP_014667823.1"/>
    </source>
</evidence>
<dbReference type="PANTHER" id="PTHR15827">
    <property type="entry name" value="CYCLIN-DEPENDENT KINASE 2-INTERACTING PROTEIN"/>
    <property type="match status" value="1"/>
</dbReference>
<dbReference type="GeneID" id="106809297"/>
<sequence>MSAPTSSLHGNVLKENNQFIAVTDNECKTPSKTANLTGLPRRVKDCCADWYNYVQKWEEANISGATLVKNIANCRLKLAFDKQEEQTSKKLSEDDKDSVLAEMQTDCEELETLYQSMAKILAKMETITSNLQACATLHLYQSHSTDGVTDVLFQTWPTAMFGETSSTLLLMYQHELPVKQAILHQVAHLENRELLMLYVAAWVHQAYIEPRSKALLEAMLAEVQLR</sequence>
<dbReference type="InterPro" id="IPR023250">
    <property type="entry name" value="Cyclin-dep_Kinase_2_interact"/>
</dbReference>
<dbReference type="RefSeq" id="XP_014667823.1">
    <property type="nucleotide sequence ID" value="XM_014812337.1"/>
</dbReference>
<dbReference type="PANTHER" id="PTHR15827:SF2">
    <property type="entry name" value="CYCLIN-DEPENDENT KINASE 2-INTERACTING PROTEIN"/>
    <property type="match status" value="1"/>
</dbReference>
<proteinExistence type="predicted"/>
<keyword evidence="1" id="KW-1185">Reference proteome</keyword>
<protein>
    <submittedName>
        <fullName evidence="2">Cyclin-dependent kinase 2-interacting protein-like</fullName>
    </submittedName>
</protein>
<evidence type="ECO:0000313" key="1">
    <source>
        <dbReference type="Proteomes" id="UP000695022"/>
    </source>
</evidence>
<organism evidence="1 2">
    <name type="scientific">Priapulus caudatus</name>
    <name type="common">Priapulid worm</name>
    <dbReference type="NCBI Taxonomy" id="37621"/>
    <lineage>
        <taxon>Eukaryota</taxon>
        <taxon>Metazoa</taxon>
        <taxon>Ecdysozoa</taxon>
        <taxon>Scalidophora</taxon>
        <taxon>Priapulida</taxon>
        <taxon>Priapulimorpha</taxon>
        <taxon>Priapulimorphida</taxon>
        <taxon>Priapulidae</taxon>
        <taxon>Priapulus</taxon>
    </lineage>
</organism>
<gene>
    <name evidence="2" type="primary">LOC106809297</name>
</gene>
<accession>A0ABM1E6K2</accession>
<name>A0ABM1E6K2_PRICU</name>